<dbReference type="EMBL" id="JAAALK010000079">
    <property type="protein sequence ID" value="KAG8095730.1"/>
    <property type="molecule type" value="Genomic_DNA"/>
</dbReference>
<gene>
    <name evidence="2" type="ORF">GUJ93_ZPchr0013g35704</name>
</gene>
<feature type="region of interest" description="Disordered" evidence="1">
    <location>
        <begin position="98"/>
        <end position="121"/>
    </location>
</feature>
<proteinExistence type="predicted"/>
<feature type="compositionally biased region" description="Basic and acidic residues" evidence="1">
    <location>
        <begin position="1"/>
        <end position="10"/>
    </location>
</feature>
<name>A0A8J5WQF2_ZIZPA</name>
<sequence length="121" mass="12463">MCEAANEPRAEISVPEATEGALPNGGPELTDRVSLVNEGSASLVNRANELEVKGGIHACIRVVAELYVIDRASACSGDGDIALDEPRPPDCDSEIGNVQVGNAGTSERSDLQKIASGTAMA</sequence>
<accession>A0A8J5WQF2</accession>
<comment type="caution">
    <text evidence="2">The sequence shown here is derived from an EMBL/GenBank/DDBJ whole genome shotgun (WGS) entry which is preliminary data.</text>
</comment>
<reference evidence="2" key="1">
    <citation type="journal article" date="2021" name="bioRxiv">
        <title>Whole Genome Assembly and Annotation of Northern Wild Rice, Zizania palustris L., Supports a Whole Genome Duplication in the Zizania Genus.</title>
        <authorList>
            <person name="Haas M."/>
            <person name="Kono T."/>
            <person name="Macchietto M."/>
            <person name="Millas R."/>
            <person name="McGilp L."/>
            <person name="Shao M."/>
            <person name="Duquette J."/>
            <person name="Hirsch C.N."/>
            <person name="Kimball J."/>
        </authorList>
    </citation>
    <scope>NUCLEOTIDE SEQUENCE</scope>
    <source>
        <tissue evidence="2">Fresh leaf tissue</tissue>
    </source>
</reference>
<dbReference type="Proteomes" id="UP000729402">
    <property type="component" value="Unassembled WGS sequence"/>
</dbReference>
<protein>
    <submittedName>
        <fullName evidence="2">Uncharacterized protein</fullName>
    </submittedName>
</protein>
<keyword evidence="3" id="KW-1185">Reference proteome</keyword>
<feature type="region of interest" description="Disordered" evidence="1">
    <location>
        <begin position="1"/>
        <end position="30"/>
    </location>
</feature>
<evidence type="ECO:0000313" key="2">
    <source>
        <dbReference type="EMBL" id="KAG8095730.1"/>
    </source>
</evidence>
<evidence type="ECO:0000313" key="3">
    <source>
        <dbReference type="Proteomes" id="UP000729402"/>
    </source>
</evidence>
<organism evidence="2 3">
    <name type="scientific">Zizania palustris</name>
    <name type="common">Northern wild rice</name>
    <dbReference type="NCBI Taxonomy" id="103762"/>
    <lineage>
        <taxon>Eukaryota</taxon>
        <taxon>Viridiplantae</taxon>
        <taxon>Streptophyta</taxon>
        <taxon>Embryophyta</taxon>
        <taxon>Tracheophyta</taxon>
        <taxon>Spermatophyta</taxon>
        <taxon>Magnoliopsida</taxon>
        <taxon>Liliopsida</taxon>
        <taxon>Poales</taxon>
        <taxon>Poaceae</taxon>
        <taxon>BOP clade</taxon>
        <taxon>Oryzoideae</taxon>
        <taxon>Oryzeae</taxon>
        <taxon>Zizaniinae</taxon>
        <taxon>Zizania</taxon>
    </lineage>
</organism>
<dbReference type="AlphaFoldDB" id="A0A8J5WQF2"/>
<evidence type="ECO:0000256" key="1">
    <source>
        <dbReference type="SAM" id="MobiDB-lite"/>
    </source>
</evidence>
<reference evidence="2" key="2">
    <citation type="submission" date="2021-02" db="EMBL/GenBank/DDBJ databases">
        <authorList>
            <person name="Kimball J.A."/>
            <person name="Haas M.W."/>
            <person name="Macchietto M."/>
            <person name="Kono T."/>
            <person name="Duquette J."/>
            <person name="Shao M."/>
        </authorList>
    </citation>
    <scope>NUCLEOTIDE SEQUENCE</scope>
    <source>
        <tissue evidence="2">Fresh leaf tissue</tissue>
    </source>
</reference>